<feature type="transmembrane region" description="Helical" evidence="7">
    <location>
        <begin position="69"/>
        <end position="87"/>
    </location>
</feature>
<feature type="region of interest" description="Disordered" evidence="6">
    <location>
        <begin position="37"/>
        <end position="56"/>
    </location>
</feature>
<keyword evidence="9" id="KW-0282">Flagellum</keyword>
<keyword evidence="2" id="KW-1003">Cell membrane</keyword>
<proteinExistence type="predicted"/>
<keyword evidence="5 7" id="KW-0472">Membrane</keyword>
<keyword evidence="10" id="KW-1185">Reference proteome</keyword>
<comment type="subcellular location">
    <subcellularLocation>
        <location evidence="1">Cell membrane</location>
    </subcellularLocation>
</comment>
<evidence type="ECO:0000256" key="6">
    <source>
        <dbReference type="SAM" id="MobiDB-lite"/>
    </source>
</evidence>
<organism evidence="9 10">
    <name type="scientific">Siminovitchia sediminis</name>
    <dbReference type="NCBI Taxonomy" id="1274353"/>
    <lineage>
        <taxon>Bacteria</taxon>
        <taxon>Bacillati</taxon>
        <taxon>Bacillota</taxon>
        <taxon>Bacilli</taxon>
        <taxon>Bacillales</taxon>
        <taxon>Bacillaceae</taxon>
        <taxon>Siminovitchia</taxon>
    </lineage>
</organism>
<evidence type="ECO:0000256" key="4">
    <source>
        <dbReference type="ARBA" id="ARBA00022989"/>
    </source>
</evidence>
<reference evidence="10" key="1">
    <citation type="journal article" date="2019" name="Int. J. Syst. Evol. Microbiol.">
        <title>The Global Catalogue of Microorganisms (GCM) 10K type strain sequencing project: providing services to taxonomists for standard genome sequencing and annotation.</title>
        <authorList>
            <consortium name="The Broad Institute Genomics Platform"/>
            <consortium name="The Broad Institute Genome Sequencing Center for Infectious Disease"/>
            <person name="Wu L."/>
            <person name="Ma J."/>
        </authorList>
    </citation>
    <scope>NUCLEOTIDE SEQUENCE [LARGE SCALE GENOMIC DNA]</scope>
    <source>
        <strain evidence="10">CGMCC 1.12295</strain>
    </source>
</reference>
<keyword evidence="4 7" id="KW-1133">Transmembrane helix</keyword>
<sequence length="221" mass="25183">MRNKWVKFMLLLVVLVIIQPNNTQAAVSGPSVEECLKSPDQCDEGSGTVEPSNQENREQDSITIGFLDMVKMIAALAFVIILLYFLLKWMNKKSQSYQQNRLIQHLGGTSLGGNRSIQVVKAGNQILILGVGEDVQLLKEIANPKEQQAILQQYNDQLENSIQPAYVVAKATELIKDLKKNKKDENADQSFHQHFKTEMDELIKRRKHVLKEFQEKEHDQP</sequence>
<evidence type="ECO:0000256" key="8">
    <source>
        <dbReference type="SAM" id="SignalP"/>
    </source>
</evidence>
<dbReference type="Pfam" id="PF04347">
    <property type="entry name" value="FliO"/>
    <property type="match status" value="1"/>
</dbReference>
<evidence type="ECO:0000313" key="10">
    <source>
        <dbReference type="Proteomes" id="UP001597301"/>
    </source>
</evidence>
<dbReference type="EMBL" id="JBHUEO010000005">
    <property type="protein sequence ID" value="MFD1705893.1"/>
    <property type="molecule type" value="Genomic_DNA"/>
</dbReference>
<keyword evidence="9" id="KW-0966">Cell projection</keyword>
<keyword evidence="3 7" id="KW-0812">Transmembrane</keyword>
<evidence type="ECO:0000256" key="5">
    <source>
        <dbReference type="ARBA" id="ARBA00023136"/>
    </source>
</evidence>
<gene>
    <name evidence="9" type="ORF">ACFSCZ_03895</name>
</gene>
<dbReference type="InterPro" id="IPR022781">
    <property type="entry name" value="Flagellar_biosynth_FliO"/>
</dbReference>
<dbReference type="RefSeq" id="WP_380772429.1">
    <property type="nucleotide sequence ID" value="NZ_JBHUEO010000005.1"/>
</dbReference>
<evidence type="ECO:0000256" key="1">
    <source>
        <dbReference type="ARBA" id="ARBA00004236"/>
    </source>
</evidence>
<protein>
    <submittedName>
        <fullName evidence="9">Flagellar biosynthetic protein FliO</fullName>
    </submittedName>
</protein>
<keyword evidence="8" id="KW-0732">Signal</keyword>
<evidence type="ECO:0000256" key="3">
    <source>
        <dbReference type="ARBA" id="ARBA00022692"/>
    </source>
</evidence>
<feature type="signal peptide" evidence="8">
    <location>
        <begin position="1"/>
        <end position="25"/>
    </location>
</feature>
<evidence type="ECO:0000313" key="9">
    <source>
        <dbReference type="EMBL" id="MFD1705893.1"/>
    </source>
</evidence>
<feature type="chain" id="PRO_5045930154" evidence="8">
    <location>
        <begin position="26"/>
        <end position="221"/>
    </location>
</feature>
<accession>A0ABW4KFN8</accession>
<evidence type="ECO:0000256" key="7">
    <source>
        <dbReference type="SAM" id="Phobius"/>
    </source>
</evidence>
<keyword evidence="9" id="KW-0969">Cilium</keyword>
<dbReference type="Proteomes" id="UP001597301">
    <property type="component" value="Unassembled WGS sequence"/>
</dbReference>
<comment type="caution">
    <text evidence="9">The sequence shown here is derived from an EMBL/GenBank/DDBJ whole genome shotgun (WGS) entry which is preliminary data.</text>
</comment>
<name>A0ABW4KFN8_9BACI</name>
<evidence type="ECO:0000256" key="2">
    <source>
        <dbReference type="ARBA" id="ARBA00022475"/>
    </source>
</evidence>